<evidence type="ECO:0000313" key="7">
    <source>
        <dbReference type="Proteomes" id="UP000694845"/>
    </source>
</evidence>
<dbReference type="KEGG" id="aplc:110975129"/>
<evidence type="ECO:0000313" key="8">
    <source>
        <dbReference type="RefSeq" id="XP_022082961.1"/>
    </source>
</evidence>
<evidence type="ECO:0000256" key="3">
    <source>
        <dbReference type="ARBA" id="ARBA00022525"/>
    </source>
</evidence>
<dbReference type="InterPro" id="IPR031420">
    <property type="entry name" value="UPF0669"/>
</dbReference>
<comment type="subcellular location">
    <subcellularLocation>
        <location evidence="1">Secreted</location>
    </subcellularLocation>
</comment>
<evidence type="ECO:0000256" key="4">
    <source>
        <dbReference type="ARBA" id="ARBA00022729"/>
    </source>
</evidence>
<dbReference type="PANTHER" id="PTHR31703:SF2">
    <property type="entry name" value="UPF0669 PROTEIN C6ORF120"/>
    <property type="match status" value="1"/>
</dbReference>
<evidence type="ECO:0000256" key="6">
    <source>
        <dbReference type="SAM" id="SignalP"/>
    </source>
</evidence>
<proteinExistence type="inferred from homology"/>
<keyword evidence="7" id="KW-1185">Reference proteome</keyword>
<dbReference type="GO" id="GO:0005576">
    <property type="term" value="C:extracellular region"/>
    <property type="evidence" value="ECO:0007669"/>
    <property type="project" value="UniProtKB-SubCell"/>
</dbReference>
<keyword evidence="5" id="KW-0325">Glycoprotein</keyword>
<keyword evidence="4 6" id="KW-0732">Signal</keyword>
<dbReference type="RefSeq" id="XP_022082961.1">
    <property type="nucleotide sequence ID" value="XM_022227269.1"/>
</dbReference>
<evidence type="ECO:0000256" key="1">
    <source>
        <dbReference type="ARBA" id="ARBA00004613"/>
    </source>
</evidence>
<accession>A0A8B7XSQ1</accession>
<feature type="signal peptide" evidence="6">
    <location>
        <begin position="1"/>
        <end position="26"/>
    </location>
</feature>
<reference evidence="8" key="1">
    <citation type="submission" date="2025-08" db="UniProtKB">
        <authorList>
            <consortium name="RefSeq"/>
        </authorList>
    </citation>
    <scope>IDENTIFICATION</scope>
</reference>
<organism evidence="7 8">
    <name type="scientific">Acanthaster planci</name>
    <name type="common">Crown-of-thorns starfish</name>
    <dbReference type="NCBI Taxonomy" id="133434"/>
    <lineage>
        <taxon>Eukaryota</taxon>
        <taxon>Metazoa</taxon>
        <taxon>Echinodermata</taxon>
        <taxon>Eleutherozoa</taxon>
        <taxon>Asterozoa</taxon>
        <taxon>Asteroidea</taxon>
        <taxon>Valvatacea</taxon>
        <taxon>Valvatida</taxon>
        <taxon>Acanthasteridae</taxon>
        <taxon>Acanthaster</taxon>
    </lineage>
</organism>
<dbReference type="AlphaFoldDB" id="A0A8B7XSQ1"/>
<evidence type="ECO:0000256" key="2">
    <source>
        <dbReference type="ARBA" id="ARBA00008960"/>
    </source>
</evidence>
<dbReference type="OrthoDB" id="10046613at2759"/>
<dbReference type="Pfam" id="PF17065">
    <property type="entry name" value="UPF0669"/>
    <property type="match status" value="1"/>
</dbReference>
<evidence type="ECO:0000256" key="5">
    <source>
        <dbReference type="ARBA" id="ARBA00023180"/>
    </source>
</evidence>
<gene>
    <name evidence="8" type="primary">LOC110975129</name>
</gene>
<comment type="similarity">
    <text evidence="2">Belongs to the UPF0669 family.</text>
</comment>
<dbReference type="OMA" id="FGETAYS"/>
<name>A0A8B7XSQ1_ACAPL</name>
<dbReference type="PANTHER" id="PTHR31703">
    <property type="entry name" value="UPF0669 PROTEIN C6ORF120"/>
    <property type="match status" value="1"/>
</dbReference>
<protein>
    <submittedName>
        <fullName evidence="8">UPF0669 protein C6orf120 homolog</fullName>
    </submittedName>
</protein>
<sequence>MRVDVSLPSFILLVHLASSFLEGCSGEVVVLLQTLTGSVPSGNFSYYKLSRSGNIRLVLRTLKGDADVYVSATTLHPTYEDYDLKSTTYGDEILDIGEYLSRPVGIGIYGHPLYQNDTSYEFDIWLDTSEVEDPWRTETEKTEPSFGKLYPGEDAENESLLWKLFIGILKVAVDIMI</sequence>
<keyword evidence="3" id="KW-0964">Secreted</keyword>
<dbReference type="Proteomes" id="UP000694845">
    <property type="component" value="Unplaced"/>
</dbReference>
<dbReference type="GeneID" id="110975129"/>
<feature type="chain" id="PRO_5034264418" evidence="6">
    <location>
        <begin position="27"/>
        <end position="177"/>
    </location>
</feature>